<dbReference type="EMBL" id="JABANP010000675">
    <property type="protein sequence ID" value="KAF4679889.1"/>
    <property type="molecule type" value="Genomic_DNA"/>
</dbReference>
<proteinExistence type="predicted"/>
<dbReference type="Proteomes" id="UP000541610">
    <property type="component" value="Unassembled WGS sequence"/>
</dbReference>
<dbReference type="OrthoDB" id="410104at2759"/>
<dbReference type="AlphaFoldDB" id="A0A7J6N7J0"/>
<name>A0A7J6N7J0_PEROL</name>
<evidence type="ECO:0000313" key="2">
    <source>
        <dbReference type="EMBL" id="KAF4679889.1"/>
    </source>
</evidence>
<comment type="caution">
    <text evidence="2">The sequence shown here is derived from an EMBL/GenBank/DDBJ whole genome shotgun (WGS) entry which is preliminary data.</text>
</comment>
<evidence type="ECO:0000256" key="1">
    <source>
        <dbReference type="SAM" id="MobiDB-lite"/>
    </source>
</evidence>
<evidence type="ECO:0000313" key="3">
    <source>
        <dbReference type="Proteomes" id="UP000541610"/>
    </source>
</evidence>
<gene>
    <name evidence="2" type="ORF">FOZ60_014377</name>
</gene>
<organism evidence="2 3">
    <name type="scientific">Perkinsus olseni</name>
    <name type="common">Perkinsus atlanticus</name>
    <dbReference type="NCBI Taxonomy" id="32597"/>
    <lineage>
        <taxon>Eukaryota</taxon>
        <taxon>Sar</taxon>
        <taxon>Alveolata</taxon>
        <taxon>Perkinsozoa</taxon>
        <taxon>Perkinsea</taxon>
        <taxon>Perkinsida</taxon>
        <taxon>Perkinsidae</taxon>
        <taxon>Perkinsus</taxon>
    </lineage>
</organism>
<reference evidence="2 3" key="1">
    <citation type="submission" date="2020-04" db="EMBL/GenBank/DDBJ databases">
        <title>Perkinsus olseni comparative genomics.</title>
        <authorList>
            <person name="Bogema D.R."/>
        </authorList>
    </citation>
    <scope>NUCLEOTIDE SEQUENCE [LARGE SCALE GENOMIC DNA]</scope>
    <source>
        <strain evidence="2">00978-12</strain>
    </source>
</reference>
<protein>
    <submittedName>
        <fullName evidence="2">Uncharacterized protein</fullName>
    </submittedName>
</protein>
<sequence length="131" mass="14568">MATTIQDMIKCRVNDDKAMWKILQDTFKVRPLVADQSLAVEKLGDYMGKDLYGEKPTKTYGEDGGTLTNATSLDPESAPSDIQMDEVTEVMKRAKNKKSRGVDGLPVDILKIVTGTAKSLHRVCQACFERR</sequence>
<accession>A0A7J6N7J0</accession>
<feature type="region of interest" description="Disordered" evidence="1">
    <location>
        <begin position="54"/>
        <end position="80"/>
    </location>
</feature>